<keyword evidence="2" id="KW-0732">Signal</keyword>
<reference evidence="3" key="1">
    <citation type="journal article" date="2023" name="Mol. Phylogenet. Evol.">
        <title>Genome-scale phylogeny and comparative genomics of the fungal order Sordariales.</title>
        <authorList>
            <person name="Hensen N."/>
            <person name="Bonometti L."/>
            <person name="Westerberg I."/>
            <person name="Brannstrom I.O."/>
            <person name="Guillou S."/>
            <person name="Cros-Aarteil S."/>
            <person name="Calhoun S."/>
            <person name="Haridas S."/>
            <person name="Kuo A."/>
            <person name="Mondo S."/>
            <person name="Pangilinan J."/>
            <person name="Riley R."/>
            <person name="LaButti K."/>
            <person name="Andreopoulos B."/>
            <person name="Lipzen A."/>
            <person name="Chen C."/>
            <person name="Yan M."/>
            <person name="Daum C."/>
            <person name="Ng V."/>
            <person name="Clum A."/>
            <person name="Steindorff A."/>
            <person name="Ohm R.A."/>
            <person name="Martin F."/>
            <person name="Silar P."/>
            <person name="Natvig D.O."/>
            <person name="Lalanne C."/>
            <person name="Gautier V."/>
            <person name="Ament-Velasquez S.L."/>
            <person name="Kruys A."/>
            <person name="Hutchinson M.I."/>
            <person name="Powell A.J."/>
            <person name="Barry K."/>
            <person name="Miller A.N."/>
            <person name="Grigoriev I.V."/>
            <person name="Debuchy R."/>
            <person name="Gladieux P."/>
            <person name="Hiltunen Thoren M."/>
            <person name="Johannesson H."/>
        </authorList>
    </citation>
    <scope>NUCLEOTIDE SEQUENCE</scope>
    <source>
        <strain evidence="3">PSN293</strain>
    </source>
</reference>
<sequence>MASLNRGVRWAVVVIGCLCLGAPAQSTTDSIVTSVSVTANSTGGGTAQDITLNTITTYPVFGPPRLTISKITGTLQTEETSLSTSSSDTRPTISETELPSTSTSTSPPDSNVPSSSHTWLTASPNGGISSSSILDGSTTQMLPPTESSLSTTYSLSTLETSTSLASLSAAWDNSKLIISNSFIVWTHDAGQRVNFKLVSDSFIVHDHDYVWRDNSKLIGNGFVVWTHDASQWVNFKLVSHGVIFHDYGYGWCVNSKLISHGFIFSSQQPNQ</sequence>
<feature type="signal peptide" evidence="2">
    <location>
        <begin position="1"/>
        <end position="26"/>
    </location>
</feature>
<reference evidence="3" key="2">
    <citation type="submission" date="2023-05" db="EMBL/GenBank/DDBJ databases">
        <authorList>
            <consortium name="Lawrence Berkeley National Laboratory"/>
            <person name="Steindorff A."/>
            <person name="Hensen N."/>
            <person name="Bonometti L."/>
            <person name="Westerberg I."/>
            <person name="Brannstrom I.O."/>
            <person name="Guillou S."/>
            <person name="Cros-Aarteil S."/>
            <person name="Calhoun S."/>
            <person name="Haridas S."/>
            <person name="Kuo A."/>
            <person name="Mondo S."/>
            <person name="Pangilinan J."/>
            <person name="Riley R."/>
            <person name="Labutti K."/>
            <person name="Andreopoulos B."/>
            <person name="Lipzen A."/>
            <person name="Chen C."/>
            <person name="Yanf M."/>
            <person name="Daum C."/>
            <person name="Ng V."/>
            <person name="Clum A."/>
            <person name="Ohm R."/>
            <person name="Martin F."/>
            <person name="Silar P."/>
            <person name="Natvig D."/>
            <person name="Lalanne C."/>
            <person name="Gautier V."/>
            <person name="Ament-Velasquez S.L."/>
            <person name="Kruys A."/>
            <person name="Hutchinson M.I."/>
            <person name="Powell A.J."/>
            <person name="Barry K."/>
            <person name="Miller A.N."/>
            <person name="Grigoriev I.V."/>
            <person name="Debuchy R."/>
            <person name="Gladieux P."/>
            <person name="Thoren M.H."/>
            <person name="Johannesson H."/>
        </authorList>
    </citation>
    <scope>NUCLEOTIDE SEQUENCE</scope>
    <source>
        <strain evidence="3">PSN293</strain>
    </source>
</reference>
<feature type="chain" id="PRO_5042937016" evidence="2">
    <location>
        <begin position="27"/>
        <end position="271"/>
    </location>
</feature>
<protein>
    <submittedName>
        <fullName evidence="3">Uncharacterized protein</fullName>
    </submittedName>
</protein>
<feature type="compositionally biased region" description="Low complexity" evidence="1">
    <location>
        <begin position="74"/>
        <end position="116"/>
    </location>
</feature>
<evidence type="ECO:0000256" key="1">
    <source>
        <dbReference type="SAM" id="MobiDB-lite"/>
    </source>
</evidence>
<name>A0AAN7B290_9PEZI</name>
<gene>
    <name evidence="3" type="ORF">QBC37DRAFT_379281</name>
</gene>
<proteinExistence type="predicted"/>
<dbReference type="EMBL" id="MU858252">
    <property type="protein sequence ID" value="KAK4208238.1"/>
    <property type="molecule type" value="Genomic_DNA"/>
</dbReference>
<evidence type="ECO:0000256" key="2">
    <source>
        <dbReference type="SAM" id="SignalP"/>
    </source>
</evidence>
<comment type="caution">
    <text evidence="3">The sequence shown here is derived from an EMBL/GenBank/DDBJ whole genome shotgun (WGS) entry which is preliminary data.</text>
</comment>
<accession>A0AAN7B290</accession>
<evidence type="ECO:0000313" key="4">
    <source>
        <dbReference type="Proteomes" id="UP001301769"/>
    </source>
</evidence>
<feature type="region of interest" description="Disordered" evidence="1">
    <location>
        <begin position="74"/>
        <end position="121"/>
    </location>
</feature>
<dbReference type="AlphaFoldDB" id="A0AAN7B290"/>
<evidence type="ECO:0000313" key="3">
    <source>
        <dbReference type="EMBL" id="KAK4208238.1"/>
    </source>
</evidence>
<keyword evidence="4" id="KW-1185">Reference proteome</keyword>
<dbReference type="Proteomes" id="UP001301769">
    <property type="component" value="Unassembled WGS sequence"/>
</dbReference>
<organism evidence="3 4">
    <name type="scientific">Rhypophila decipiens</name>
    <dbReference type="NCBI Taxonomy" id="261697"/>
    <lineage>
        <taxon>Eukaryota</taxon>
        <taxon>Fungi</taxon>
        <taxon>Dikarya</taxon>
        <taxon>Ascomycota</taxon>
        <taxon>Pezizomycotina</taxon>
        <taxon>Sordariomycetes</taxon>
        <taxon>Sordariomycetidae</taxon>
        <taxon>Sordariales</taxon>
        <taxon>Naviculisporaceae</taxon>
        <taxon>Rhypophila</taxon>
    </lineage>
</organism>